<reference evidence="3" key="2">
    <citation type="submission" date="2025-09" db="UniProtKB">
        <authorList>
            <consortium name="Ensembl"/>
        </authorList>
    </citation>
    <scope>IDENTIFICATION</scope>
</reference>
<evidence type="ECO:0000259" key="2">
    <source>
        <dbReference type="Pfam" id="PF08385"/>
    </source>
</evidence>
<dbReference type="GO" id="GO:0030286">
    <property type="term" value="C:dynein complex"/>
    <property type="evidence" value="ECO:0007669"/>
    <property type="project" value="InterPro"/>
</dbReference>
<evidence type="ECO:0000256" key="1">
    <source>
        <dbReference type="SAM" id="MobiDB-lite"/>
    </source>
</evidence>
<organism evidence="3 4">
    <name type="scientific">Varanus komodoensis</name>
    <name type="common">Komodo dragon</name>
    <dbReference type="NCBI Taxonomy" id="61221"/>
    <lineage>
        <taxon>Eukaryota</taxon>
        <taxon>Metazoa</taxon>
        <taxon>Chordata</taxon>
        <taxon>Craniata</taxon>
        <taxon>Vertebrata</taxon>
        <taxon>Euteleostomi</taxon>
        <taxon>Lepidosauria</taxon>
        <taxon>Squamata</taxon>
        <taxon>Bifurcata</taxon>
        <taxon>Unidentata</taxon>
        <taxon>Episquamata</taxon>
        <taxon>Toxicofera</taxon>
        <taxon>Anguimorpha</taxon>
        <taxon>Paleoanguimorpha</taxon>
        <taxon>Varanoidea</taxon>
        <taxon>Varanidae</taxon>
        <taxon>Varanus</taxon>
    </lineage>
</organism>
<feature type="domain" description="Dynein heavy chain tail" evidence="2">
    <location>
        <begin position="214"/>
        <end position="301"/>
    </location>
</feature>
<dbReference type="Pfam" id="PF08385">
    <property type="entry name" value="DHC_N1"/>
    <property type="match status" value="1"/>
</dbReference>
<dbReference type="Proteomes" id="UP000694545">
    <property type="component" value="Unplaced"/>
</dbReference>
<proteinExistence type="predicted"/>
<keyword evidence="4" id="KW-1185">Reference proteome</keyword>
<dbReference type="InterPro" id="IPR026983">
    <property type="entry name" value="DHC"/>
</dbReference>
<dbReference type="InterPro" id="IPR013594">
    <property type="entry name" value="Dynein_heavy_tail"/>
</dbReference>
<reference evidence="3" key="1">
    <citation type="submission" date="2025-08" db="UniProtKB">
        <authorList>
            <consortium name="Ensembl"/>
        </authorList>
    </citation>
    <scope>IDENTIFICATION</scope>
</reference>
<evidence type="ECO:0000313" key="3">
    <source>
        <dbReference type="Ensembl" id="ENSVKKP00000003038.1"/>
    </source>
</evidence>
<name>A0A8D2IV94_VARKO</name>
<sequence>PTLAELEEAELQEPPQDEESPPDCDPRARRLGEWVARSLRVEPDRWARCAGSPEARPLLRAFLDGDPARRLLLVTPGAGGQVALAEGLALAAGAGRSSKGVFLLRLAPAPLPSPPAPGHLLYGDLAAAPLDHLATFVEEVVVPLLANQKNHHSWPHVVSQDVIHHVATLKSNVFVMVGQVKGKTLLPLPADLDRDKYIDFDSEKTTELVDKSIVHAIESAVIEWTHQIQGVLKRESAELLLQGQDPNPKVELDFWKNRYIDLQCIYSQLKSRKVLSLVELLNRVQSTYFPAFKSMFRDVEAGEVLQM</sequence>
<dbReference type="GO" id="GO:0045505">
    <property type="term" value="F:dynein intermediate chain binding"/>
    <property type="evidence" value="ECO:0007669"/>
    <property type="project" value="InterPro"/>
</dbReference>
<dbReference type="OMA" id="ESANSQY"/>
<dbReference type="PANTHER" id="PTHR46961">
    <property type="entry name" value="DYNEIN HEAVY CHAIN 1, AXONEMAL-LIKE PROTEIN"/>
    <property type="match status" value="1"/>
</dbReference>
<feature type="region of interest" description="Disordered" evidence="1">
    <location>
        <begin position="1"/>
        <end position="28"/>
    </location>
</feature>
<dbReference type="AlphaFoldDB" id="A0A8D2IV94"/>
<dbReference type="Ensembl" id="ENSVKKT00000003127.1">
    <property type="protein sequence ID" value="ENSVKKP00000003038.1"/>
    <property type="gene ID" value="ENSVKKG00000002359.1"/>
</dbReference>
<accession>A0A8D2IV94</accession>
<dbReference type="PANTHER" id="PTHR46961:SF16">
    <property type="entry name" value="DYNEIN AXONEMAL HEAVY CHAIN 17-RELATED"/>
    <property type="match status" value="1"/>
</dbReference>
<feature type="compositionally biased region" description="Acidic residues" evidence="1">
    <location>
        <begin position="1"/>
        <end position="22"/>
    </location>
</feature>
<protein>
    <recommendedName>
        <fullName evidence="2">Dynein heavy chain tail domain-containing protein</fullName>
    </recommendedName>
</protein>
<dbReference type="GO" id="GO:0007018">
    <property type="term" value="P:microtubule-based movement"/>
    <property type="evidence" value="ECO:0007669"/>
    <property type="project" value="InterPro"/>
</dbReference>
<dbReference type="GO" id="GO:0051959">
    <property type="term" value="F:dynein light intermediate chain binding"/>
    <property type="evidence" value="ECO:0007669"/>
    <property type="project" value="InterPro"/>
</dbReference>
<evidence type="ECO:0000313" key="4">
    <source>
        <dbReference type="Proteomes" id="UP000694545"/>
    </source>
</evidence>